<accession>A0A1F7WIY0</accession>
<evidence type="ECO:0000256" key="1">
    <source>
        <dbReference type="ARBA" id="ARBA00010944"/>
    </source>
</evidence>
<dbReference type="AlphaFoldDB" id="A0A1F7WIY0"/>
<keyword evidence="2" id="KW-0560">Oxidoreductase</keyword>
<comment type="similarity">
    <text evidence="1 2">Belongs to the dTDP-4-dehydrorhamnose reductase family.</text>
</comment>
<keyword evidence="2" id="KW-0521">NADP</keyword>
<evidence type="ECO:0000256" key="2">
    <source>
        <dbReference type="RuleBase" id="RU364082"/>
    </source>
</evidence>
<protein>
    <recommendedName>
        <fullName evidence="2">dTDP-4-dehydrorhamnose reductase</fullName>
        <ecNumber evidence="2">1.1.1.133</ecNumber>
    </recommendedName>
</protein>
<dbReference type="InterPro" id="IPR029903">
    <property type="entry name" value="RmlD-like-bd"/>
</dbReference>
<dbReference type="CDD" id="cd05254">
    <property type="entry name" value="dTDP_HR_like_SDR_e"/>
    <property type="match status" value="1"/>
</dbReference>
<dbReference type="EC" id="1.1.1.133" evidence="2"/>
<dbReference type="InterPro" id="IPR036291">
    <property type="entry name" value="NAD(P)-bd_dom_sf"/>
</dbReference>
<dbReference type="Proteomes" id="UP000178735">
    <property type="component" value="Unassembled WGS sequence"/>
</dbReference>
<comment type="function">
    <text evidence="2">Catalyzes the reduction of dTDP-6-deoxy-L-lyxo-4-hexulose to yield dTDP-L-rhamnose.</text>
</comment>
<dbReference type="NCBIfam" id="TIGR01214">
    <property type="entry name" value="rmlD"/>
    <property type="match status" value="1"/>
</dbReference>
<dbReference type="Pfam" id="PF04321">
    <property type="entry name" value="RmlD_sub_bind"/>
    <property type="match status" value="1"/>
</dbReference>
<dbReference type="SUPFAM" id="SSF51735">
    <property type="entry name" value="NAD(P)-binding Rossmann-fold domains"/>
    <property type="match status" value="1"/>
</dbReference>
<dbReference type="GO" id="GO:0005829">
    <property type="term" value="C:cytosol"/>
    <property type="evidence" value="ECO:0007669"/>
    <property type="project" value="TreeGrafter"/>
</dbReference>
<comment type="caution">
    <text evidence="4">The sequence shown here is derived from an EMBL/GenBank/DDBJ whole genome shotgun (WGS) entry which is preliminary data.</text>
</comment>
<dbReference type="EMBL" id="MGFH01000201">
    <property type="protein sequence ID" value="OGM02761.1"/>
    <property type="molecule type" value="Genomic_DNA"/>
</dbReference>
<dbReference type="Gene3D" id="3.90.25.10">
    <property type="entry name" value="UDP-galactose 4-epimerase, domain 1"/>
    <property type="match status" value="1"/>
</dbReference>
<evidence type="ECO:0000313" key="5">
    <source>
        <dbReference type="Proteomes" id="UP000178735"/>
    </source>
</evidence>
<evidence type="ECO:0000313" key="4">
    <source>
        <dbReference type="EMBL" id="OGM02761.1"/>
    </source>
</evidence>
<gene>
    <name evidence="4" type="ORF">A2008_04080</name>
</gene>
<dbReference type="STRING" id="1817813.A2008_04080"/>
<dbReference type="Gene3D" id="3.40.50.720">
    <property type="entry name" value="NAD(P)-binding Rossmann-like Domain"/>
    <property type="match status" value="1"/>
</dbReference>
<dbReference type="PANTHER" id="PTHR10491">
    <property type="entry name" value="DTDP-4-DEHYDRORHAMNOSE REDUCTASE"/>
    <property type="match status" value="1"/>
</dbReference>
<proteinExistence type="inferred from homology"/>
<evidence type="ECO:0000259" key="3">
    <source>
        <dbReference type="Pfam" id="PF04321"/>
    </source>
</evidence>
<dbReference type="GO" id="GO:0019305">
    <property type="term" value="P:dTDP-rhamnose biosynthetic process"/>
    <property type="evidence" value="ECO:0007669"/>
    <property type="project" value="UniProtKB-UniPathway"/>
</dbReference>
<dbReference type="GO" id="GO:0008831">
    <property type="term" value="F:dTDP-4-dehydrorhamnose reductase activity"/>
    <property type="evidence" value="ECO:0007669"/>
    <property type="project" value="UniProtKB-EC"/>
</dbReference>
<dbReference type="InterPro" id="IPR005913">
    <property type="entry name" value="dTDP_dehydrorham_reduct"/>
</dbReference>
<dbReference type="PANTHER" id="PTHR10491:SF4">
    <property type="entry name" value="METHIONINE ADENOSYLTRANSFERASE 2 SUBUNIT BETA"/>
    <property type="match status" value="1"/>
</dbReference>
<organism evidence="4 5">
    <name type="scientific">Candidatus Wallbacteria bacterium GWC2_49_35</name>
    <dbReference type="NCBI Taxonomy" id="1817813"/>
    <lineage>
        <taxon>Bacteria</taxon>
        <taxon>Candidatus Walliibacteriota</taxon>
    </lineage>
</organism>
<sequence length="290" mass="31603">MNSDVFKILVTGSRGMLGSDIMNCPSASGGGVKIVGSDIGEFDILDPAAAAGFIDRVKPDAIIHCAAFTNVDAAESDPETAFKVNAMAVRDLASICAGRSIRLALVSTDYVFDGEKKSPYGEYDQPAPINAYGMSKYYAERYAAQLCRHSFIVRTSWLFGSNGPNFVRSILKKAAEAGELSVVDDQIGSPTYTKDLARFLIELVKTEKYGIYHATNEGFCSWHGFAAEILKACGLSGVKLYAVPSEAFERPADRPKNSRLLKTALYYSGFEKFRTWQEALIDYLSETGVS</sequence>
<feature type="domain" description="RmlD-like substrate binding" evidence="3">
    <location>
        <begin position="7"/>
        <end position="286"/>
    </location>
</feature>
<comment type="pathway">
    <text evidence="2">Carbohydrate biosynthesis; dTDP-L-rhamnose biosynthesis.</text>
</comment>
<name>A0A1F7WIY0_9BACT</name>
<reference evidence="4 5" key="1">
    <citation type="journal article" date="2016" name="Nat. Commun.">
        <title>Thousands of microbial genomes shed light on interconnected biogeochemical processes in an aquifer system.</title>
        <authorList>
            <person name="Anantharaman K."/>
            <person name="Brown C.T."/>
            <person name="Hug L.A."/>
            <person name="Sharon I."/>
            <person name="Castelle C.J."/>
            <person name="Probst A.J."/>
            <person name="Thomas B.C."/>
            <person name="Singh A."/>
            <person name="Wilkins M.J."/>
            <person name="Karaoz U."/>
            <person name="Brodie E.L."/>
            <person name="Williams K.H."/>
            <person name="Hubbard S.S."/>
            <person name="Banfield J.F."/>
        </authorList>
    </citation>
    <scope>NUCLEOTIDE SEQUENCE [LARGE SCALE GENOMIC DNA]</scope>
</reference>
<dbReference type="UniPathway" id="UPA00124"/>